<evidence type="ECO:0000259" key="2">
    <source>
        <dbReference type="Pfam" id="PF09792"/>
    </source>
</evidence>
<protein>
    <recommendedName>
        <fullName evidence="2">Ubiquitin 3 binding protein But2 C-terminal domain-containing protein</fullName>
    </recommendedName>
</protein>
<dbReference type="AlphaFoldDB" id="A0A9P8V6R9"/>
<proteinExistence type="predicted"/>
<dbReference type="Pfam" id="PF09792">
    <property type="entry name" value="But2"/>
    <property type="match status" value="1"/>
</dbReference>
<organism evidence="3 4">
    <name type="scientific">Plectosphaerella plurivora</name>
    <dbReference type="NCBI Taxonomy" id="936078"/>
    <lineage>
        <taxon>Eukaryota</taxon>
        <taxon>Fungi</taxon>
        <taxon>Dikarya</taxon>
        <taxon>Ascomycota</taxon>
        <taxon>Pezizomycotina</taxon>
        <taxon>Sordariomycetes</taxon>
        <taxon>Hypocreomycetidae</taxon>
        <taxon>Glomerellales</taxon>
        <taxon>Plectosphaerellaceae</taxon>
        <taxon>Plectosphaerella</taxon>
    </lineage>
</organism>
<name>A0A9P8V6R9_9PEZI</name>
<dbReference type="OrthoDB" id="5210212at2759"/>
<comment type="caution">
    <text evidence="3">The sequence shown here is derived from an EMBL/GenBank/DDBJ whole genome shotgun (WGS) entry which is preliminary data.</text>
</comment>
<dbReference type="Proteomes" id="UP000770015">
    <property type="component" value="Unassembled WGS sequence"/>
</dbReference>
<keyword evidence="4" id="KW-1185">Reference proteome</keyword>
<gene>
    <name evidence="3" type="ORF">F5X68DRAFT_235128</name>
</gene>
<dbReference type="EMBL" id="JAGSXJ010000023">
    <property type="protein sequence ID" value="KAH6676954.1"/>
    <property type="molecule type" value="Genomic_DNA"/>
</dbReference>
<feature type="domain" description="Ubiquitin 3 binding protein But2 C-terminal" evidence="2">
    <location>
        <begin position="53"/>
        <end position="184"/>
    </location>
</feature>
<accession>A0A9P8V6R9</accession>
<keyword evidence="1" id="KW-0732">Signal</keyword>
<evidence type="ECO:0000313" key="4">
    <source>
        <dbReference type="Proteomes" id="UP000770015"/>
    </source>
</evidence>
<sequence>MKFSLIASFLSATAIVTAKPVSLNSTATADLTPTAAADKPNTTGVPQSSQTLYPSLQVRFKSKDPKTLAKNTKTGHLLSNPNEQVHTAVYFNLPEAQAAGKTCRFVFRLSQDDWAIGPGNSPAQFDIYRSDGCLNEGYSWEHRLSPAIHAGTVTPKKGQEAVWTSIDMRAYPTEAYMGSSPDFPCKSDEYSFEMVAAPGSNIGWTSGRGSGLSLVIV</sequence>
<reference evidence="3" key="1">
    <citation type="journal article" date="2021" name="Nat. Commun.">
        <title>Genetic determinants of endophytism in the Arabidopsis root mycobiome.</title>
        <authorList>
            <person name="Mesny F."/>
            <person name="Miyauchi S."/>
            <person name="Thiergart T."/>
            <person name="Pickel B."/>
            <person name="Atanasova L."/>
            <person name="Karlsson M."/>
            <person name="Huettel B."/>
            <person name="Barry K.W."/>
            <person name="Haridas S."/>
            <person name="Chen C."/>
            <person name="Bauer D."/>
            <person name="Andreopoulos W."/>
            <person name="Pangilinan J."/>
            <person name="LaButti K."/>
            <person name="Riley R."/>
            <person name="Lipzen A."/>
            <person name="Clum A."/>
            <person name="Drula E."/>
            <person name="Henrissat B."/>
            <person name="Kohler A."/>
            <person name="Grigoriev I.V."/>
            <person name="Martin F.M."/>
            <person name="Hacquard S."/>
        </authorList>
    </citation>
    <scope>NUCLEOTIDE SEQUENCE</scope>
    <source>
        <strain evidence="3">MPI-SDFR-AT-0117</strain>
    </source>
</reference>
<evidence type="ECO:0000313" key="3">
    <source>
        <dbReference type="EMBL" id="KAH6676954.1"/>
    </source>
</evidence>
<feature type="signal peptide" evidence="1">
    <location>
        <begin position="1"/>
        <end position="18"/>
    </location>
</feature>
<feature type="chain" id="PRO_5040426199" description="Ubiquitin 3 binding protein But2 C-terminal domain-containing protein" evidence="1">
    <location>
        <begin position="19"/>
        <end position="217"/>
    </location>
</feature>
<dbReference type="InterPro" id="IPR018620">
    <property type="entry name" value="Ubiquitin3-bd_protein_But2_C"/>
</dbReference>
<evidence type="ECO:0000256" key="1">
    <source>
        <dbReference type="SAM" id="SignalP"/>
    </source>
</evidence>